<reference evidence="2" key="1">
    <citation type="submission" date="2016-05" db="EMBL/GenBank/DDBJ databases">
        <title>Draft genome of Corynebacterium afermentans subsp. afermentans LCDC 88199T.</title>
        <authorList>
            <person name="Bernier A.-M."/>
            <person name="Bernard K."/>
        </authorList>
    </citation>
    <scope>NUCLEOTIDE SEQUENCE [LARGE SCALE GENOMIC DNA]</scope>
    <source>
        <strain evidence="2">NML01-0328</strain>
    </source>
</reference>
<accession>A0A1A9RB62</accession>
<evidence type="ECO:0000313" key="2">
    <source>
        <dbReference type="Proteomes" id="UP000078003"/>
    </source>
</evidence>
<organism evidence="1 2">
    <name type="scientific">Eikenella corrodens</name>
    <dbReference type="NCBI Taxonomy" id="539"/>
    <lineage>
        <taxon>Bacteria</taxon>
        <taxon>Pseudomonadati</taxon>
        <taxon>Pseudomonadota</taxon>
        <taxon>Betaproteobacteria</taxon>
        <taxon>Neisseriales</taxon>
        <taxon>Neisseriaceae</taxon>
        <taxon>Eikenella</taxon>
    </lineage>
</organism>
<dbReference type="Proteomes" id="UP000078003">
    <property type="component" value="Unassembled WGS sequence"/>
</dbReference>
<evidence type="ECO:0008006" key="3">
    <source>
        <dbReference type="Google" id="ProtNLM"/>
    </source>
</evidence>
<sequence>MYAKAPLPFTGQKRNFLKLFKQVLNEHIPGDGEDWTILDAFGGSGLLSHTAKQVKPAARVIYNDYDGYSERLQHIPDINRLRRQLAGLLAPVPRSKLVPPAIKAAIVAAIRSFGGYIDLDCLVSWLLFSGNTAADLDELCRKTMYNCISLSDYPEAQDYLQGVEIVSQSYRELLPQHIGNPRTLLVLDPPYVCTQQGNYRKAAYFGMVEFLRLMAMVRPPFIFFSSTRSELPAYLDLVAELRLPGWERFAGSQTLTVSSTINRNSSYDDHLIYKF</sequence>
<dbReference type="EMBL" id="LXSF01000012">
    <property type="protein sequence ID" value="OAM15218.1"/>
    <property type="molecule type" value="Genomic_DNA"/>
</dbReference>
<dbReference type="AlphaFoldDB" id="A0A1A9RB62"/>
<name>A0A1A9RB62_EIKCO</name>
<gene>
    <name evidence="1" type="ORF">A7P85_08520</name>
</gene>
<evidence type="ECO:0000313" key="1">
    <source>
        <dbReference type="EMBL" id="OAM15218.1"/>
    </source>
</evidence>
<proteinExistence type="predicted"/>
<dbReference type="RefSeq" id="WP_064104646.1">
    <property type="nucleotide sequence ID" value="NZ_LXSF01000012.1"/>
</dbReference>
<dbReference type="InterPro" id="IPR029063">
    <property type="entry name" value="SAM-dependent_MTases_sf"/>
</dbReference>
<comment type="caution">
    <text evidence="1">The sequence shown here is derived from an EMBL/GenBank/DDBJ whole genome shotgun (WGS) entry which is preliminary data.</text>
</comment>
<dbReference type="SUPFAM" id="SSF53335">
    <property type="entry name" value="S-adenosyl-L-methionine-dependent methyltransferases"/>
    <property type="match status" value="1"/>
</dbReference>
<protein>
    <recommendedName>
        <fullName evidence="3">DNA methyltransferase</fullName>
    </recommendedName>
</protein>